<feature type="compositionally biased region" description="Basic residues" evidence="1">
    <location>
        <begin position="38"/>
        <end position="48"/>
    </location>
</feature>
<organism evidence="2">
    <name type="scientific">Culex pipiens</name>
    <name type="common">House mosquito</name>
    <dbReference type="NCBI Taxonomy" id="7175"/>
    <lineage>
        <taxon>Eukaryota</taxon>
        <taxon>Metazoa</taxon>
        <taxon>Ecdysozoa</taxon>
        <taxon>Arthropoda</taxon>
        <taxon>Hexapoda</taxon>
        <taxon>Insecta</taxon>
        <taxon>Pterygota</taxon>
        <taxon>Neoptera</taxon>
        <taxon>Endopterygota</taxon>
        <taxon>Diptera</taxon>
        <taxon>Nematocera</taxon>
        <taxon>Culicoidea</taxon>
        <taxon>Culicidae</taxon>
        <taxon>Culicinae</taxon>
        <taxon>Culicini</taxon>
        <taxon>Culex</taxon>
        <taxon>Culex</taxon>
    </lineage>
</organism>
<evidence type="ECO:0000313" key="2">
    <source>
        <dbReference type="EMBL" id="CAG6517042.1"/>
    </source>
</evidence>
<name>A0A8D8DVJ5_CULPI</name>
<protein>
    <submittedName>
        <fullName evidence="2">(northern house mosquito) hypothetical protein</fullName>
    </submittedName>
</protein>
<feature type="compositionally biased region" description="Basic residues" evidence="1">
    <location>
        <begin position="1"/>
        <end position="21"/>
    </location>
</feature>
<dbReference type="AlphaFoldDB" id="A0A8D8DVJ5"/>
<dbReference type="EMBL" id="HBUE01174708">
    <property type="protein sequence ID" value="CAG6517042.1"/>
    <property type="molecule type" value="Transcribed_RNA"/>
</dbReference>
<evidence type="ECO:0000256" key="1">
    <source>
        <dbReference type="SAM" id="MobiDB-lite"/>
    </source>
</evidence>
<sequence length="148" mass="16227">MDGLQRSRHAAPARLRRRRLRAQLLPHGALPPDDRLARVHPRRRRRQLPGHQPVDAGPVFPRPAPPNDPQLPQTAGRRRAQDAAPAVRVRVVARRPGPGNVLPAGARRSPRGGPQKGQTGCAVQRQALLQSERRTRCVRKGRCGPGSG</sequence>
<feature type="compositionally biased region" description="Pro residues" evidence="1">
    <location>
        <begin position="60"/>
        <end position="69"/>
    </location>
</feature>
<accession>A0A8D8DVJ5</accession>
<feature type="region of interest" description="Disordered" evidence="1">
    <location>
        <begin position="1"/>
        <end position="127"/>
    </location>
</feature>
<reference evidence="2" key="1">
    <citation type="submission" date="2021-05" db="EMBL/GenBank/DDBJ databases">
        <authorList>
            <person name="Alioto T."/>
            <person name="Alioto T."/>
            <person name="Gomez Garrido J."/>
        </authorList>
    </citation>
    <scope>NUCLEOTIDE SEQUENCE</scope>
</reference>
<dbReference type="EMBL" id="HBUE01072741">
    <property type="protein sequence ID" value="CAG6473389.1"/>
    <property type="molecule type" value="Transcribed_RNA"/>
</dbReference>
<proteinExistence type="predicted"/>
<dbReference type="EMBL" id="HBUE01280223">
    <property type="protein sequence ID" value="CAG6568560.1"/>
    <property type="molecule type" value="Transcribed_RNA"/>
</dbReference>